<evidence type="ECO:0000313" key="5">
    <source>
        <dbReference type="Proteomes" id="UP000625976"/>
    </source>
</evidence>
<evidence type="ECO:0000256" key="1">
    <source>
        <dbReference type="SAM" id="Phobius"/>
    </source>
</evidence>
<dbReference type="EMBL" id="BMFQ01000003">
    <property type="protein sequence ID" value="GGG54929.1"/>
    <property type="molecule type" value="Genomic_DNA"/>
</dbReference>
<name>A0A917GRP3_9FLAO</name>
<accession>A0A917GRP3</accession>
<reference evidence="4" key="2">
    <citation type="submission" date="2020-09" db="EMBL/GenBank/DDBJ databases">
        <authorList>
            <person name="Sun Q."/>
            <person name="Zhou Y."/>
        </authorList>
    </citation>
    <scope>NUCLEOTIDE SEQUENCE</scope>
    <source>
        <strain evidence="4">CGMCC 1.12751</strain>
    </source>
</reference>
<gene>
    <name evidence="4" type="ORF">GCM10010976_27320</name>
</gene>
<feature type="transmembrane region" description="Helical" evidence="1">
    <location>
        <begin position="43"/>
        <end position="62"/>
    </location>
</feature>
<dbReference type="Pfam" id="PF16344">
    <property type="entry name" value="FecR_C"/>
    <property type="match status" value="1"/>
</dbReference>
<dbReference type="InterPro" id="IPR032508">
    <property type="entry name" value="FecR_C"/>
</dbReference>
<sequence length="357" mass="40421">MEKNKSSQNIDFTELSKDEKSQLKHRITDSIYSYIQKKRRMKYALGIAAASVIILFSIGIFHTENQESAIEKFAKTQKDQSPVNHINLILGDSKKIEITEDHSTIAYSNSGQNVTIGNSKSVSQQASKANNVIFNTLIVPYGKRSEIVLTDGSKVWLNSGSKLIFPATFLGNTREVYLEGEAIFEVTHNKQQPFIVKSGNQNIEVLGTVFNVSNYADDDAIYTILKSGSIQLSYKNNKKEQFKILPNTLATYNRLGEDLKTKTVDVDKYFSWRDGVFIFKNDALKSIMKKIARYYNVEVVINDANLANQKFSGYLDVTEDIEHVMQTIKAAEVSTFEYHITNTNQLIINLKNTDHLK</sequence>
<dbReference type="AlphaFoldDB" id="A0A917GRP3"/>
<dbReference type="RefSeq" id="WP_188465807.1">
    <property type="nucleotide sequence ID" value="NZ_BMFQ01000003.1"/>
</dbReference>
<dbReference type="InterPro" id="IPR006860">
    <property type="entry name" value="FecR"/>
</dbReference>
<reference evidence="4" key="1">
    <citation type="journal article" date="2014" name="Int. J. Syst. Evol. Microbiol.">
        <title>Complete genome sequence of Corynebacterium casei LMG S-19264T (=DSM 44701T), isolated from a smear-ripened cheese.</title>
        <authorList>
            <consortium name="US DOE Joint Genome Institute (JGI-PGF)"/>
            <person name="Walter F."/>
            <person name="Albersmeier A."/>
            <person name="Kalinowski J."/>
            <person name="Ruckert C."/>
        </authorList>
    </citation>
    <scope>NUCLEOTIDE SEQUENCE</scope>
    <source>
        <strain evidence="4">CGMCC 1.12751</strain>
    </source>
</reference>
<dbReference type="GO" id="GO:0016989">
    <property type="term" value="F:sigma factor antagonist activity"/>
    <property type="evidence" value="ECO:0007669"/>
    <property type="project" value="TreeGrafter"/>
</dbReference>
<dbReference type="InterPro" id="IPR012373">
    <property type="entry name" value="Ferrdict_sens_TM"/>
</dbReference>
<proteinExistence type="predicted"/>
<keyword evidence="1" id="KW-0472">Membrane</keyword>
<dbReference type="PANTHER" id="PTHR30273">
    <property type="entry name" value="PERIPLASMIC SIGNAL SENSOR AND SIGMA FACTOR ACTIVATOR FECR-RELATED"/>
    <property type="match status" value="1"/>
</dbReference>
<keyword evidence="5" id="KW-1185">Reference proteome</keyword>
<dbReference type="FunFam" id="2.60.120.1440:FF:000001">
    <property type="entry name" value="Putative anti-sigma factor"/>
    <property type="match status" value="1"/>
</dbReference>
<evidence type="ECO:0000259" key="3">
    <source>
        <dbReference type="Pfam" id="PF16344"/>
    </source>
</evidence>
<dbReference type="Pfam" id="PF04773">
    <property type="entry name" value="FecR"/>
    <property type="match status" value="1"/>
</dbReference>
<dbReference type="Proteomes" id="UP000625976">
    <property type="component" value="Unassembled WGS sequence"/>
</dbReference>
<organism evidence="4 5">
    <name type="scientific">Bizionia arctica</name>
    <dbReference type="NCBI Taxonomy" id="1495645"/>
    <lineage>
        <taxon>Bacteria</taxon>
        <taxon>Pseudomonadati</taxon>
        <taxon>Bacteroidota</taxon>
        <taxon>Flavobacteriia</taxon>
        <taxon>Flavobacteriales</taxon>
        <taxon>Flavobacteriaceae</taxon>
        <taxon>Bizionia</taxon>
    </lineage>
</organism>
<protein>
    <recommendedName>
        <fullName evidence="6">FecR family protein</fullName>
    </recommendedName>
</protein>
<evidence type="ECO:0000313" key="4">
    <source>
        <dbReference type="EMBL" id="GGG54929.1"/>
    </source>
</evidence>
<dbReference type="PANTHER" id="PTHR30273:SF2">
    <property type="entry name" value="PROTEIN FECR"/>
    <property type="match status" value="1"/>
</dbReference>
<keyword evidence="1" id="KW-1133">Transmembrane helix</keyword>
<evidence type="ECO:0008006" key="6">
    <source>
        <dbReference type="Google" id="ProtNLM"/>
    </source>
</evidence>
<comment type="caution">
    <text evidence="4">The sequence shown here is derived from an EMBL/GenBank/DDBJ whole genome shotgun (WGS) entry which is preliminary data.</text>
</comment>
<feature type="domain" description="FecR protein" evidence="2">
    <location>
        <begin position="141"/>
        <end position="230"/>
    </location>
</feature>
<feature type="domain" description="Protein FecR C-terminal" evidence="3">
    <location>
        <begin position="277"/>
        <end position="345"/>
    </location>
</feature>
<evidence type="ECO:0000259" key="2">
    <source>
        <dbReference type="Pfam" id="PF04773"/>
    </source>
</evidence>
<dbReference type="Gene3D" id="3.55.50.30">
    <property type="match status" value="1"/>
</dbReference>
<dbReference type="Gene3D" id="2.60.120.1440">
    <property type="match status" value="1"/>
</dbReference>
<keyword evidence="1" id="KW-0812">Transmembrane</keyword>